<proteinExistence type="predicted"/>
<dbReference type="EMBL" id="JBHFFA010000003">
    <property type="protein sequence ID" value="KAL2633505.1"/>
    <property type="molecule type" value="Genomic_DNA"/>
</dbReference>
<name>A0ABD1YSN4_9MARC</name>
<comment type="caution">
    <text evidence="2">The sequence shown here is derived from an EMBL/GenBank/DDBJ whole genome shotgun (WGS) entry which is preliminary data.</text>
</comment>
<gene>
    <name evidence="2" type="ORF">R1flu_004984</name>
</gene>
<protein>
    <submittedName>
        <fullName evidence="2">Uncharacterized protein</fullName>
    </submittedName>
</protein>
<evidence type="ECO:0000313" key="2">
    <source>
        <dbReference type="EMBL" id="KAL2633505.1"/>
    </source>
</evidence>
<reference evidence="2 3" key="1">
    <citation type="submission" date="2024-09" db="EMBL/GenBank/DDBJ databases">
        <title>Chromosome-scale assembly of Riccia fluitans.</title>
        <authorList>
            <person name="Paukszto L."/>
            <person name="Sawicki J."/>
            <person name="Karawczyk K."/>
            <person name="Piernik-Szablinska J."/>
            <person name="Szczecinska M."/>
            <person name="Mazdziarz M."/>
        </authorList>
    </citation>
    <scope>NUCLEOTIDE SEQUENCE [LARGE SCALE GENOMIC DNA]</scope>
    <source>
        <strain evidence="2">Rf_01</strain>
        <tissue evidence="2">Aerial parts of the thallus</tissue>
    </source>
</reference>
<dbReference type="AlphaFoldDB" id="A0ABD1YSN4"/>
<organism evidence="2 3">
    <name type="scientific">Riccia fluitans</name>
    <dbReference type="NCBI Taxonomy" id="41844"/>
    <lineage>
        <taxon>Eukaryota</taxon>
        <taxon>Viridiplantae</taxon>
        <taxon>Streptophyta</taxon>
        <taxon>Embryophyta</taxon>
        <taxon>Marchantiophyta</taxon>
        <taxon>Marchantiopsida</taxon>
        <taxon>Marchantiidae</taxon>
        <taxon>Marchantiales</taxon>
        <taxon>Ricciaceae</taxon>
        <taxon>Riccia</taxon>
    </lineage>
</organism>
<evidence type="ECO:0000313" key="3">
    <source>
        <dbReference type="Proteomes" id="UP001605036"/>
    </source>
</evidence>
<keyword evidence="3" id="KW-1185">Reference proteome</keyword>
<sequence length="132" mass="14313">MTNERIRPSRHYPYTSEGKVFTSIGKCFASIGERFIKEVKSGMRGDALAATLPPLAKRSPMEAKAGYSWQSPSQGFASIGERWPPKAKGLPRVAPTGLASPSLAKTSPMKATFLPRRHVDFGTSLPPSAIRP</sequence>
<evidence type="ECO:0000256" key="1">
    <source>
        <dbReference type="SAM" id="MobiDB-lite"/>
    </source>
</evidence>
<accession>A0ABD1YSN4</accession>
<feature type="region of interest" description="Disordered" evidence="1">
    <location>
        <begin position="78"/>
        <end position="109"/>
    </location>
</feature>
<dbReference type="Proteomes" id="UP001605036">
    <property type="component" value="Unassembled WGS sequence"/>
</dbReference>